<gene>
    <name evidence="1" type="ORF">CSQ87_02345</name>
</gene>
<sequence length="108" mass="11847">MMVTSTYRVDADLKKQAAELYESMGMSLNTAINVFLRQSVKEQRMPFQPSAVPSASPLPEVGSVAANGVAYRGMDGRGYPVISVPERMVVDPKRDEDGTPVLPQSWKD</sequence>
<comment type="caution">
    <text evidence="1">The sequence shown here is derived from an EMBL/GenBank/DDBJ whole genome shotgun (WGS) entry which is preliminary data.</text>
</comment>
<protein>
    <submittedName>
        <fullName evidence="1">Translation repressor RelB</fullName>
    </submittedName>
</protein>
<dbReference type="Pfam" id="PF04221">
    <property type="entry name" value="RelB"/>
    <property type="match status" value="1"/>
</dbReference>
<dbReference type="InterPro" id="IPR007337">
    <property type="entry name" value="RelB/DinJ"/>
</dbReference>
<dbReference type="AlphaFoldDB" id="A0A2M9HFZ5"/>
<dbReference type="Proteomes" id="UP000231451">
    <property type="component" value="Unassembled WGS sequence"/>
</dbReference>
<evidence type="ECO:0000313" key="1">
    <source>
        <dbReference type="EMBL" id="PJM75750.1"/>
    </source>
</evidence>
<dbReference type="OrthoDB" id="9804867at2"/>
<name>A0A2M9HFZ5_9BIFI</name>
<organism evidence="1 2">
    <name type="scientific">Bifidobacterium simiarum</name>
    <dbReference type="NCBI Taxonomy" id="2045441"/>
    <lineage>
        <taxon>Bacteria</taxon>
        <taxon>Bacillati</taxon>
        <taxon>Actinomycetota</taxon>
        <taxon>Actinomycetes</taxon>
        <taxon>Bifidobacteriales</taxon>
        <taxon>Bifidobacteriaceae</taxon>
        <taxon>Bifidobacterium</taxon>
    </lineage>
</organism>
<evidence type="ECO:0000313" key="2">
    <source>
        <dbReference type="Proteomes" id="UP000231451"/>
    </source>
</evidence>
<proteinExistence type="predicted"/>
<dbReference type="GO" id="GO:0006355">
    <property type="term" value="P:regulation of DNA-templated transcription"/>
    <property type="evidence" value="ECO:0007669"/>
    <property type="project" value="InterPro"/>
</dbReference>
<dbReference type="InterPro" id="IPR013321">
    <property type="entry name" value="Arc_rbn_hlx_hlx"/>
</dbReference>
<accession>A0A2M9HFZ5</accession>
<keyword evidence="2" id="KW-1185">Reference proteome</keyword>
<reference evidence="1 2" key="1">
    <citation type="submission" date="2017-10" db="EMBL/GenBank/DDBJ databases">
        <title>Draft genome sequences of strains TRE 1, TRE 9, TRE H and TRI 7, isolated from tamarins, belonging to four potential novel Bifidobacterium species.</title>
        <authorList>
            <person name="Mattarelli P."/>
            <person name="Modesto M."/>
            <person name="Puglisi E."/>
            <person name="Morelli L."/>
            <person name="Spezio C."/>
            <person name="Bonetti A."/>
            <person name="Sandri C."/>
        </authorList>
    </citation>
    <scope>NUCLEOTIDE SEQUENCE [LARGE SCALE GENOMIC DNA]</scope>
    <source>
        <strain evidence="2">TRI7</strain>
    </source>
</reference>
<dbReference type="Gene3D" id="1.10.1220.10">
    <property type="entry name" value="Met repressor-like"/>
    <property type="match status" value="1"/>
</dbReference>
<dbReference type="RefSeq" id="WP_100512284.1">
    <property type="nucleotide sequence ID" value="NZ_JAFEJQ010000007.1"/>
</dbReference>
<dbReference type="EMBL" id="PEBK01000002">
    <property type="protein sequence ID" value="PJM75750.1"/>
    <property type="molecule type" value="Genomic_DNA"/>
</dbReference>
<dbReference type="NCBIfam" id="TIGR02384">
    <property type="entry name" value="RelB_DinJ"/>
    <property type="match status" value="1"/>
</dbReference>